<comment type="caution">
    <text evidence="6">The sequence shown here is derived from an EMBL/GenBank/DDBJ whole genome shotgun (WGS) entry which is preliminary data.</text>
</comment>
<evidence type="ECO:0000259" key="5">
    <source>
        <dbReference type="Pfam" id="PF13649"/>
    </source>
</evidence>
<evidence type="ECO:0000256" key="3">
    <source>
        <dbReference type="ARBA" id="ARBA00022691"/>
    </source>
</evidence>
<feature type="signal peptide" evidence="4">
    <location>
        <begin position="1"/>
        <end position="23"/>
    </location>
</feature>
<dbReference type="Gene3D" id="3.40.50.150">
    <property type="entry name" value="Vaccinia Virus protein VP39"/>
    <property type="match status" value="1"/>
</dbReference>
<dbReference type="RefSeq" id="WP_112763751.1">
    <property type="nucleotide sequence ID" value="NZ_JACXWY010000008.1"/>
</dbReference>
<feature type="chain" id="PRO_5036758477" evidence="4">
    <location>
        <begin position="24"/>
        <end position="280"/>
    </location>
</feature>
<keyword evidence="3" id="KW-0949">S-adenosyl-L-methionine</keyword>
<organism evidence="6 7">
    <name type="scientific">Bosea spartocytisi</name>
    <dbReference type="NCBI Taxonomy" id="2773451"/>
    <lineage>
        <taxon>Bacteria</taxon>
        <taxon>Pseudomonadati</taxon>
        <taxon>Pseudomonadota</taxon>
        <taxon>Alphaproteobacteria</taxon>
        <taxon>Hyphomicrobiales</taxon>
        <taxon>Boseaceae</taxon>
        <taxon>Bosea</taxon>
    </lineage>
</organism>
<dbReference type="GO" id="GO:0032259">
    <property type="term" value="P:methylation"/>
    <property type="evidence" value="ECO:0007669"/>
    <property type="project" value="UniProtKB-KW"/>
</dbReference>
<dbReference type="InterPro" id="IPR026170">
    <property type="entry name" value="FAM173A/B"/>
</dbReference>
<keyword evidence="7" id="KW-1185">Reference proteome</keyword>
<evidence type="ECO:0000256" key="2">
    <source>
        <dbReference type="ARBA" id="ARBA00022679"/>
    </source>
</evidence>
<dbReference type="EMBL" id="JACXWY010000008">
    <property type="protein sequence ID" value="MBD3847073.1"/>
    <property type="molecule type" value="Genomic_DNA"/>
</dbReference>
<dbReference type="AlphaFoldDB" id="A0A927E9Z9"/>
<dbReference type="CDD" id="cd02440">
    <property type="entry name" value="AdoMet_MTases"/>
    <property type="match status" value="1"/>
</dbReference>
<dbReference type="InterPro" id="IPR029063">
    <property type="entry name" value="SAM-dependent_MTases_sf"/>
</dbReference>
<name>A0A927E9Z9_9HYPH</name>
<evidence type="ECO:0000256" key="4">
    <source>
        <dbReference type="SAM" id="SignalP"/>
    </source>
</evidence>
<sequence length="280" mass="30532">MKRLHILATACALGFLAPAAPYAQPVQATQNPAAAPDYVPRSGQAGKDVVWVPTQQALVDSMLNIAKVTKDDYLIDLGSGDGRTVITAAKRGVRAMGIEYNPDMVTLSQRNAEAEGVTDRARFVRGDIFESDFSQATVLTLFLLPELNLKLRPTILDMKPGTRVVSNTFTMDDWEPDQSVVLAENCSSFCRAYHWIVPAKVAGTWRLGDGELRLSQSFQMLSGTLTRNGKSVPISEAKMTGSEISFLADGQRYTGRVEENRMIGRAEGGGQDWLATRSST</sequence>
<keyword evidence="1 6" id="KW-0489">Methyltransferase</keyword>
<proteinExistence type="predicted"/>
<dbReference type="InterPro" id="IPR041698">
    <property type="entry name" value="Methyltransf_25"/>
</dbReference>
<evidence type="ECO:0000313" key="6">
    <source>
        <dbReference type="EMBL" id="MBD3847073.1"/>
    </source>
</evidence>
<reference evidence="6" key="1">
    <citation type="submission" date="2020-09" db="EMBL/GenBank/DDBJ databases">
        <title>Bosea spartocytisi sp. nov. a root nodule endophyte of Spartocytisus supranubius in the high mountain ecosystem fo the Teide National Park (Canary Islands, Spain).</title>
        <authorList>
            <person name="Pulido-Suarez L."/>
            <person name="Peix A."/>
            <person name="Igual J.M."/>
            <person name="Socas-Perez N."/>
            <person name="Velazquez E."/>
            <person name="Flores-Felix J.D."/>
            <person name="Leon-Barrios M."/>
        </authorList>
    </citation>
    <scope>NUCLEOTIDE SEQUENCE</scope>
    <source>
        <strain evidence="6">SSUT16</strain>
    </source>
</reference>
<evidence type="ECO:0000313" key="7">
    <source>
        <dbReference type="Proteomes" id="UP000619295"/>
    </source>
</evidence>
<dbReference type="Pfam" id="PF13649">
    <property type="entry name" value="Methyltransf_25"/>
    <property type="match status" value="1"/>
</dbReference>
<evidence type="ECO:0000256" key="1">
    <source>
        <dbReference type="ARBA" id="ARBA00022603"/>
    </source>
</evidence>
<feature type="domain" description="Methyltransferase" evidence="5">
    <location>
        <begin position="75"/>
        <end position="138"/>
    </location>
</feature>
<gene>
    <name evidence="6" type="ORF">IED13_15295</name>
</gene>
<dbReference type="SUPFAM" id="SSF53335">
    <property type="entry name" value="S-adenosyl-L-methionine-dependent methyltransferases"/>
    <property type="match status" value="1"/>
</dbReference>
<keyword evidence="4" id="KW-0732">Signal</keyword>
<protein>
    <submittedName>
        <fullName evidence="6">Class I SAM-dependent methyltransferase</fullName>
    </submittedName>
</protein>
<keyword evidence="2" id="KW-0808">Transferase</keyword>
<dbReference type="GO" id="GO:0016279">
    <property type="term" value="F:protein-lysine N-methyltransferase activity"/>
    <property type="evidence" value="ECO:0007669"/>
    <property type="project" value="InterPro"/>
</dbReference>
<accession>A0A927E9Z9</accession>
<dbReference type="Proteomes" id="UP000619295">
    <property type="component" value="Unassembled WGS sequence"/>
</dbReference>
<dbReference type="PANTHER" id="PTHR13610">
    <property type="entry name" value="METHYLTRANSFERASE DOMAIN-CONTAINING PROTEIN"/>
    <property type="match status" value="1"/>
</dbReference>
<dbReference type="PANTHER" id="PTHR13610:SF11">
    <property type="entry name" value="METHYLTRANSFERASE DOMAIN-CONTAINING PROTEIN"/>
    <property type="match status" value="1"/>
</dbReference>